<gene>
    <name evidence="1" type="ORF">DW668_19080</name>
</gene>
<evidence type="ECO:0000313" key="2">
    <source>
        <dbReference type="Proteomes" id="UP000283762"/>
    </source>
</evidence>
<evidence type="ECO:0000313" key="1">
    <source>
        <dbReference type="EMBL" id="RHF65989.1"/>
    </source>
</evidence>
<accession>A0A414PFL9</accession>
<dbReference type="EMBL" id="QRHJ01000145">
    <property type="protein sequence ID" value="RHF65989.1"/>
    <property type="molecule type" value="Genomic_DNA"/>
</dbReference>
<protein>
    <submittedName>
        <fullName evidence="1">DNA primase</fullName>
    </submittedName>
</protein>
<name>A0A414PFL9_BACSE</name>
<comment type="caution">
    <text evidence="1">The sequence shown here is derived from an EMBL/GenBank/DDBJ whole genome shotgun (WGS) entry which is preliminary data.</text>
</comment>
<organism evidence="1 2">
    <name type="scientific">Bacteroides stercoris</name>
    <dbReference type="NCBI Taxonomy" id="46506"/>
    <lineage>
        <taxon>Bacteria</taxon>
        <taxon>Pseudomonadati</taxon>
        <taxon>Bacteroidota</taxon>
        <taxon>Bacteroidia</taxon>
        <taxon>Bacteroidales</taxon>
        <taxon>Bacteroidaceae</taxon>
        <taxon>Bacteroides</taxon>
    </lineage>
</organism>
<feature type="non-terminal residue" evidence="1">
    <location>
        <position position="1"/>
    </location>
</feature>
<proteinExistence type="predicted"/>
<dbReference type="Proteomes" id="UP000283762">
    <property type="component" value="Unassembled WGS sequence"/>
</dbReference>
<sequence>ATHILSFLPGTEISRRSNADRDALLQSMEREFTRSAFLLQAEATGIKPGTASTWLKRLVKHGMIESVDGKGTYRKPLPNGM</sequence>
<reference evidence="1 2" key="1">
    <citation type="submission" date="2018-08" db="EMBL/GenBank/DDBJ databases">
        <title>A genome reference for cultivated species of the human gut microbiota.</title>
        <authorList>
            <person name="Zou Y."/>
            <person name="Xue W."/>
            <person name="Luo G."/>
        </authorList>
    </citation>
    <scope>NUCLEOTIDE SEQUENCE [LARGE SCALE GENOMIC DNA]</scope>
    <source>
        <strain evidence="1 2">AM25-16</strain>
    </source>
</reference>
<dbReference type="AlphaFoldDB" id="A0A414PFL9"/>